<sequence>MDIGASPVTINPAAVKTVFNAKAGAALGLPKNLYTAGAPFVAVSVVTKVPSLLATVIFTVDVEFVAITISLALLKYCQGAGAM</sequence>
<evidence type="ECO:0000313" key="2">
    <source>
        <dbReference type="EMBL" id="KQB38239.1"/>
    </source>
</evidence>
<feature type="transmembrane region" description="Helical" evidence="1">
    <location>
        <begin position="52"/>
        <end position="74"/>
    </location>
</feature>
<keyword evidence="1" id="KW-0472">Membrane</keyword>
<accession>A0A0Q1BCS8</accession>
<gene>
    <name evidence="2" type="ORF">RC62_1591</name>
</gene>
<keyword evidence="1" id="KW-0812">Transmembrane</keyword>
<reference evidence="2 3" key="1">
    <citation type="submission" date="2014-09" db="EMBL/GenBank/DDBJ databases">
        <title>Genome sequence of Flavobacterium aquidurense RC62.</title>
        <authorList>
            <person name="Kim J.F."/>
            <person name="Kwak M.-J."/>
        </authorList>
    </citation>
    <scope>NUCLEOTIDE SEQUENCE [LARGE SCALE GENOMIC DNA]</scope>
    <source>
        <strain evidence="2 3">RC62</strain>
    </source>
</reference>
<dbReference type="AlphaFoldDB" id="A0A0Q1BCS8"/>
<evidence type="ECO:0000313" key="3">
    <source>
        <dbReference type="Proteomes" id="UP000050443"/>
    </source>
</evidence>
<dbReference type="Proteomes" id="UP000050443">
    <property type="component" value="Unassembled WGS sequence"/>
</dbReference>
<protein>
    <submittedName>
        <fullName evidence="2">Uncharacterized protein</fullName>
    </submittedName>
</protein>
<name>A0A0Q1BCS8_9FLAO</name>
<dbReference type="EMBL" id="JRLF01000014">
    <property type="protein sequence ID" value="KQB38239.1"/>
    <property type="molecule type" value="Genomic_DNA"/>
</dbReference>
<keyword evidence="1" id="KW-1133">Transmembrane helix</keyword>
<comment type="caution">
    <text evidence="2">The sequence shown here is derived from an EMBL/GenBank/DDBJ whole genome shotgun (WGS) entry which is preliminary data.</text>
</comment>
<organism evidence="2 3">
    <name type="scientific">Flavobacterium aquidurense</name>
    <dbReference type="NCBI Taxonomy" id="362413"/>
    <lineage>
        <taxon>Bacteria</taxon>
        <taxon>Pseudomonadati</taxon>
        <taxon>Bacteroidota</taxon>
        <taxon>Flavobacteriia</taxon>
        <taxon>Flavobacteriales</taxon>
        <taxon>Flavobacteriaceae</taxon>
        <taxon>Flavobacterium</taxon>
    </lineage>
</organism>
<evidence type="ECO:0000256" key="1">
    <source>
        <dbReference type="SAM" id="Phobius"/>
    </source>
</evidence>
<proteinExistence type="predicted"/>